<proteinExistence type="predicted"/>
<feature type="transmembrane region" description="Helical" evidence="1">
    <location>
        <begin position="72"/>
        <end position="91"/>
    </location>
</feature>
<feature type="transmembrane region" description="Helical" evidence="1">
    <location>
        <begin position="198"/>
        <end position="223"/>
    </location>
</feature>
<dbReference type="Proteomes" id="UP000231655">
    <property type="component" value="Unassembled WGS sequence"/>
</dbReference>
<keyword evidence="1" id="KW-1133">Transmembrane helix</keyword>
<feature type="transmembrane region" description="Helical" evidence="1">
    <location>
        <begin position="154"/>
        <end position="175"/>
    </location>
</feature>
<feature type="transmembrane region" description="Helical" evidence="1">
    <location>
        <begin position="33"/>
        <end position="52"/>
    </location>
</feature>
<keyword evidence="1" id="KW-0472">Membrane</keyword>
<keyword evidence="1" id="KW-0812">Transmembrane</keyword>
<organism evidence="2 3">
    <name type="scientific">Pseudooceanicola antarcticus</name>
    <dbReference type="NCBI Taxonomy" id="1247613"/>
    <lineage>
        <taxon>Bacteria</taxon>
        <taxon>Pseudomonadati</taxon>
        <taxon>Pseudomonadota</taxon>
        <taxon>Alphaproteobacteria</taxon>
        <taxon>Rhodobacterales</taxon>
        <taxon>Paracoccaceae</taxon>
        <taxon>Pseudooceanicola</taxon>
    </lineage>
</organism>
<dbReference type="InterPro" id="IPR049713">
    <property type="entry name" value="Pr6Pr-like"/>
</dbReference>
<gene>
    <name evidence="2" type="ORF">SAMN06297129_0167</name>
</gene>
<evidence type="ECO:0000313" key="2">
    <source>
        <dbReference type="EMBL" id="SNY36423.1"/>
    </source>
</evidence>
<feature type="transmembrane region" description="Helical" evidence="1">
    <location>
        <begin position="98"/>
        <end position="122"/>
    </location>
</feature>
<protein>
    <recommendedName>
        <fullName evidence="4">FAR-17a/AIG1-like protein</fullName>
    </recommendedName>
</protein>
<evidence type="ECO:0000313" key="3">
    <source>
        <dbReference type="Proteomes" id="UP000231655"/>
    </source>
</evidence>
<reference evidence="2 3" key="1">
    <citation type="submission" date="2017-09" db="EMBL/GenBank/DDBJ databases">
        <authorList>
            <person name="Ehlers B."/>
            <person name="Leendertz F.H."/>
        </authorList>
    </citation>
    <scope>NUCLEOTIDE SEQUENCE [LARGE SCALE GENOMIC DNA]</scope>
    <source>
        <strain evidence="2 3">CGMCC 1.12662</strain>
    </source>
</reference>
<dbReference type="NCBIfam" id="NF038065">
    <property type="entry name" value="Pr6Pr"/>
    <property type="match status" value="1"/>
</dbReference>
<dbReference type="EMBL" id="OBEA01000001">
    <property type="protein sequence ID" value="SNY36423.1"/>
    <property type="molecule type" value="Genomic_DNA"/>
</dbReference>
<feature type="transmembrane region" description="Helical" evidence="1">
    <location>
        <begin position="128"/>
        <end position="147"/>
    </location>
</feature>
<evidence type="ECO:0000256" key="1">
    <source>
        <dbReference type="SAM" id="Phobius"/>
    </source>
</evidence>
<dbReference type="AlphaFoldDB" id="A0A285HLE5"/>
<accession>A0A285HLE5</accession>
<evidence type="ECO:0008006" key="4">
    <source>
        <dbReference type="Google" id="ProtNLM"/>
    </source>
</evidence>
<sequence>MPTIITGLATGDKIAQFPDMDFRSNALSSPARVSARFVALLAFAALVAQVMATAASHPEDSLLEVIWNRARYFTNLTALLTLLSFLGMSATGRGVHRLWIGGLALWEAMTGLIYHVLLAAPLAGIDFWASHGLHTALPIAVMLWWLCFGRKTPLRVGAAIAWLVWPTIYITYALLRGKADGKYPYFFLDPGEVRWDGVAVWSGIIGGAFFLGGLMLILVARLFRR</sequence>
<name>A0A285HLE5_9RHOB</name>